<dbReference type="RefSeq" id="WP_095506928.1">
    <property type="nucleotide sequence ID" value="NZ_BSNC01000004.1"/>
</dbReference>
<evidence type="ECO:0000313" key="3">
    <source>
        <dbReference type="Proteomes" id="UP001161422"/>
    </source>
</evidence>
<proteinExistence type="predicted"/>
<comment type="caution">
    <text evidence="2">The sequence shown here is derived from an EMBL/GenBank/DDBJ whole genome shotgun (WGS) entry which is preliminary data.</text>
</comment>
<feature type="chain" id="PRO_5041435955" evidence="1">
    <location>
        <begin position="20"/>
        <end position="141"/>
    </location>
</feature>
<organism evidence="2 3">
    <name type="scientific">Paraferrimonas sedimenticola</name>
    <dbReference type="NCBI Taxonomy" id="375674"/>
    <lineage>
        <taxon>Bacteria</taxon>
        <taxon>Pseudomonadati</taxon>
        <taxon>Pseudomonadota</taxon>
        <taxon>Gammaproteobacteria</taxon>
        <taxon>Alteromonadales</taxon>
        <taxon>Ferrimonadaceae</taxon>
        <taxon>Paraferrimonas</taxon>
    </lineage>
</organism>
<protein>
    <submittedName>
        <fullName evidence="2">Uncharacterized protein</fullName>
    </submittedName>
</protein>
<feature type="signal peptide" evidence="1">
    <location>
        <begin position="1"/>
        <end position="19"/>
    </location>
</feature>
<keyword evidence="3" id="KW-1185">Reference proteome</keyword>
<keyword evidence="1" id="KW-0732">Signal</keyword>
<accession>A0AA37W084</accession>
<dbReference type="Proteomes" id="UP001161422">
    <property type="component" value="Unassembled WGS sequence"/>
</dbReference>
<evidence type="ECO:0000313" key="2">
    <source>
        <dbReference type="EMBL" id="GLP96070.1"/>
    </source>
</evidence>
<sequence length="141" mass="14586">MKKLILGVIALSVTASVTAAETSALVTKWTPNGDTTIINHKKGWAPVLTLKGDRGTGLVIDMHNKQADGILISSGNANLTINPSYVAAGVPGDGVGYSKETAAAVFKVSGSKLSGTSYIALDAKTNSIRWFDAAGNLVKEL</sequence>
<dbReference type="AlphaFoldDB" id="A0AA37W084"/>
<reference evidence="2" key="1">
    <citation type="journal article" date="2014" name="Int. J. Syst. Evol. Microbiol.">
        <title>Complete genome sequence of Corynebacterium casei LMG S-19264T (=DSM 44701T), isolated from a smear-ripened cheese.</title>
        <authorList>
            <consortium name="US DOE Joint Genome Institute (JGI-PGF)"/>
            <person name="Walter F."/>
            <person name="Albersmeier A."/>
            <person name="Kalinowski J."/>
            <person name="Ruckert C."/>
        </authorList>
    </citation>
    <scope>NUCLEOTIDE SEQUENCE</scope>
    <source>
        <strain evidence="2">NBRC 101628</strain>
    </source>
</reference>
<dbReference type="EMBL" id="BSNC01000004">
    <property type="protein sequence ID" value="GLP96070.1"/>
    <property type="molecule type" value="Genomic_DNA"/>
</dbReference>
<reference evidence="2" key="2">
    <citation type="submission" date="2023-01" db="EMBL/GenBank/DDBJ databases">
        <title>Draft genome sequence of Paraferrimonas sedimenticola strain NBRC 101628.</title>
        <authorList>
            <person name="Sun Q."/>
            <person name="Mori K."/>
        </authorList>
    </citation>
    <scope>NUCLEOTIDE SEQUENCE</scope>
    <source>
        <strain evidence="2">NBRC 101628</strain>
    </source>
</reference>
<gene>
    <name evidence="2" type="ORF">GCM10007895_13760</name>
</gene>
<name>A0AA37W084_9GAMM</name>
<evidence type="ECO:0000256" key="1">
    <source>
        <dbReference type="SAM" id="SignalP"/>
    </source>
</evidence>